<dbReference type="PANTHER" id="PTHR43163">
    <property type="entry name" value="DIPEPTIDE TRANSPORT SYSTEM PERMEASE PROTEIN DPPB-RELATED"/>
    <property type="match status" value="1"/>
</dbReference>
<evidence type="ECO:0000256" key="1">
    <source>
        <dbReference type="ARBA" id="ARBA00004651"/>
    </source>
</evidence>
<name>A0A933LQZ3_UNCTE</name>
<dbReference type="InterPro" id="IPR000515">
    <property type="entry name" value="MetI-like"/>
</dbReference>
<evidence type="ECO:0000256" key="5">
    <source>
        <dbReference type="ARBA" id="ARBA00022989"/>
    </source>
</evidence>
<keyword evidence="5 7" id="KW-1133">Transmembrane helix</keyword>
<dbReference type="Pfam" id="PF00528">
    <property type="entry name" value="BPD_transp_1"/>
    <property type="match status" value="1"/>
</dbReference>
<comment type="caution">
    <text evidence="9">The sequence shown here is derived from an EMBL/GenBank/DDBJ whole genome shotgun (WGS) entry which is preliminary data.</text>
</comment>
<dbReference type="GO" id="GO:0005886">
    <property type="term" value="C:plasma membrane"/>
    <property type="evidence" value="ECO:0007669"/>
    <property type="project" value="UniProtKB-SubCell"/>
</dbReference>
<dbReference type="SUPFAM" id="SSF161098">
    <property type="entry name" value="MetI-like"/>
    <property type="match status" value="1"/>
</dbReference>
<keyword evidence="6 7" id="KW-0472">Membrane</keyword>
<comment type="similarity">
    <text evidence="7">Belongs to the binding-protein-dependent transport system permease family.</text>
</comment>
<feature type="transmembrane region" description="Helical" evidence="7">
    <location>
        <begin position="124"/>
        <end position="150"/>
    </location>
</feature>
<dbReference type="AlphaFoldDB" id="A0A933LQZ3"/>
<keyword evidence="4 7" id="KW-0812">Transmembrane</keyword>
<evidence type="ECO:0000313" key="10">
    <source>
        <dbReference type="Proteomes" id="UP000772181"/>
    </source>
</evidence>
<dbReference type="EMBL" id="JACQWF010000335">
    <property type="protein sequence ID" value="MBI4596219.1"/>
    <property type="molecule type" value="Genomic_DNA"/>
</dbReference>
<gene>
    <name evidence="9" type="ORF">HY730_07590</name>
</gene>
<evidence type="ECO:0000256" key="3">
    <source>
        <dbReference type="ARBA" id="ARBA00022475"/>
    </source>
</evidence>
<dbReference type="PANTHER" id="PTHR43163:SF6">
    <property type="entry name" value="DIPEPTIDE TRANSPORT SYSTEM PERMEASE PROTEIN DPPB-RELATED"/>
    <property type="match status" value="1"/>
</dbReference>
<feature type="transmembrane region" description="Helical" evidence="7">
    <location>
        <begin position="82"/>
        <end position="104"/>
    </location>
</feature>
<dbReference type="PROSITE" id="PS50928">
    <property type="entry name" value="ABC_TM1"/>
    <property type="match status" value="1"/>
</dbReference>
<evidence type="ECO:0000256" key="7">
    <source>
        <dbReference type="RuleBase" id="RU363032"/>
    </source>
</evidence>
<evidence type="ECO:0000313" key="9">
    <source>
        <dbReference type="EMBL" id="MBI4596219.1"/>
    </source>
</evidence>
<sequence length="157" mass="17923">WYRWVPNIRYVAFFKDPLSNLSQFALPSLIMGLALAAGIMRMTRSMMLEILREDYIRTAWSKGLREAVIIVRHALKNAMIPVVTIMGLQISALIGGTVIMESIFVLPGMGRYLLDAITWRDYPVIQGINLVLASGIIFINLIVDVFYAFLDPRIRYR</sequence>
<accession>A0A933LQZ3</accession>
<organism evidence="9 10">
    <name type="scientific">Tectimicrobiota bacterium</name>
    <dbReference type="NCBI Taxonomy" id="2528274"/>
    <lineage>
        <taxon>Bacteria</taxon>
        <taxon>Pseudomonadati</taxon>
        <taxon>Nitrospinota/Tectimicrobiota group</taxon>
        <taxon>Candidatus Tectimicrobiota</taxon>
    </lineage>
</organism>
<evidence type="ECO:0000259" key="8">
    <source>
        <dbReference type="PROSITE" id="PS50928"/>
    </source>
</evidence>
<protein>
    <submittedName>
        <fullName evidence="9">ABC transporter permease</fullName>
    </submittedName>
</protein>
<evidence type="ECO:0000256" key="2">
    <source>
        <dbReference type="ARBA" id="ARBA00022448"/>
    </source>
</evidence>
<comment type="subcellular location">
    <subcellularLocation>
        <location evidence="1 7">Cell membrane</location>
        <topology evidence="1 7">Multi-pass membrane protein</topology>
    </subcellularLocation>
</comment>
<evidence type="ECO:0000256" key="4">
    <source>
        <dbReference type="ARBA" id="ARBA00022692"/>
    </source>
</evidence>
<dbReference type="Gene3D" id="1.10.3720.10">
    <property type="entry name" value="MetI-like"/>
    <property type="match status" value="1"/>
</dbReference>
<feature type="transmembrane region" description="Helical" evidence="7">
    <location>
        <begin position="24"/>
        <end position="42"/>
    </location>
</feature>
<feature type="non-terminal residue" evidence="9">
    <location>
        <position position="1"/>
    </location>
</feature>
<feature type="domain" description="ABC transmembrane type-1" evidence="8">
    <location>
        <begin position="1"/>
        <end position="143"/>
    </location>
</feature>
<dbReference type="InterPro" id="IPR035906">
    <property type="entry name" value="MetI-like_sf"/>
</dbReference>
<proteinExistence type="inferred from homology"/>
<reference evidence="9" key="1">
    <citation type="submission" date="2020-07" db="EMBL/GenBank/DDBJ databases">
        <title>Huge and variable diversity of episymbiotic CPR bacteria and DPANN archaea in groundwater ecosystems.</title>
        <authorList>
            <person name="He C.Y."/>
            <person name="Keren R."/>
            <person name="Whittaker M."/>
            <person name="Farag I.F."/>
            <person name="Doudna J."/>
            <person name="Cate J.H.D."/>
            <person name="Banfield J.F."/>
        </authorList>
    </citation>
    <scope>NUCLEOTIDE SEQUENCE</scope>
    <source>
        <strain evidence="9">NC_groundwater_1482_Ag_S-0.65um_47_24</strain>
    </source>
</reference>
<dbReference type="CDD" id="cd06261">
    <property type="entry name" value="TM_PBP2"/>
    <property type="match status" value="1"/>
</dbReference>
<keyword evidence="2 7" id="KW-0813">Transport</keyword>
<dbReference type="Proteomes" id="UP000772181">
    <property type="component" value="Unassembled WGS sequence"/>
</dbReference>
<evidence type="ECO:0000256" key="6">
    <source>
        <dbReference type="ARBA" id="ARBA00023136"/>
    </source>
</evidence>
<keyword evidence="3" id="KW-1003">Cell membrane</keyword>
<dbReference type="GO" id="GO:0055085">
    <property type="term" value="P:transmembrane transport"/>
    <property type="evidence" value="ECO:0007669"/>
    <property type="project" value="InterPro"/>
</dbReference>